<evidence type="ECO:0000313" key="1">
    <source>
        <dbReference type="EMBL" id="NER26511.1"/>
    </source>
</evidence>
<accession>A0A6B3NA62</accession>
<comment type="caution">
    <text evidence="1">The sequence shown here is derived from an EMBL/GenBank/DDBJ whole genome shotgun (WGS) entry which is preliminary data.</text>
</comment>
<dbReference type="AlphaFoldDB" id="A0A6B3NA62"/>
<sequence>MDCDFTLKNFVNLSAILTGYSSDRLMPAIDPIGVAKQYLDYLQNQQTDVDKNLINQLFTTFTNIAKQPEITAEKLAQAVEQKILKDKDLSPIARRIIRLWYLGFWYTNEPPKPFEEGTMISMNAYIQGLCWDSIQAHPMGYSEMRYGYWANSPASLR</sequence>
<protein>
    <recommendedName>
        <fullName evidence="2">Sorbitol dehydrogenase</fullName>
    </recommendedName>
</protein>
<dbReference type="InterPro" id="IPR024651">
    <property type="entry name" value="FAD-SLDH_ssu"/>
</dbReference>
<organism evidence="1">
    <name type="scientific">Symploca sp. SIO1C4</name>
    <dbReference type="NCBI Taxonomy" id="2607765"/>
    <lineage>
        <taxon>Bacteria</taxon>
        <taxon>Bacillati</taxon>
        <taxon>Cyanobacteriota</taxon>
        <taxon>Cyanophyceae</taxon>
        <taxon>Coleofasciculales</taxon>
        <taxon>Coleofasciculaceae</taxon>
        <taxon>Symploca</taxon>
    </lineage>
</organism>
<dbReference type="Pfam" id="PF12318">
    <property type="entry name" value="FAD-SLDH"/>
    <property type="match status" value="1"/>
</dbReference>
<proteinExistence type="predicted"/>
<reference evidence="1" key="1">
    <citation type="submission" date="2019-11" db="EMBL/GenBank/DDBJ databases">
        <title>Genomic insights into an expanded diversity of filamentous marine cyanobacteria reveals the extraordinary biosynthetic potential of Moorea and Okeania.</title>
        <authorList>
            <person name="Ferreira Leao T."/>
            <person name="Wang M."/>
            <person name="Moss N."/>
            <person name="Da Silva R."/>
            <person name="Sanders J."/>
            <person name="Nurk S."/>
            <person name="Gurevich A."/>
            <person name="Humphrey G."/>
            <person name="Reher R."/>
            <person name="Zhu Q."/>
            <person name="Belda-Ferre P."/>
            <person name="Glukhov E."/>
            <person name="Rex R."/>
            <person name="Dorrestein P.C."/>
            <person name="Knight R."/>
            <person name="Pevzner P."/>
            <person name="Gerwick W.H."/>
            <person name="Gerwick L."/>
        </authorList>
    </citation>
    <scope>NUCLEOTIDE SEQUENCE</scope>
    <source>
        <strain evidence="1">SIO1C4</strain>
    </source>
</reference>
<dbReference type="EMBL" id="JAAHFQ010000033">
    <property type="protein sequence ID" value="NER26511.1"/>
    <property type="molecule type" value="Genomic_DNA"/>
</dbReference>
<name>A0A6B3NA62_9CYAN</name>
<evidence type="ECO:0008006" key="2">
    <source>
        <dbReference type="Google" id="ProtNLM"/>
    </source>
</evidence>
<gene>
    <name evidence="1" type="ORF">F6J89_02500</name>
</gene>